<organism evidence="1 2">
    <name type="scientific">Lactococcus lactis subsp. lactis</name>
    <name type="common">Streptococcus lactis</name>
    <dbReference type="NCBI Taxonomy" id="1360"/>
    <lineage>
        <taxon>Bacteria</taxon>
        <taxon>Bacillati</taxon>
        <taxon>Bacillota</taxon>
        <taxon>Bacilli</taxon>
        <taxon>Lactobacillales</taxon>
        <taxon>Streptococcaceae</taxon>
        <taxon>Lactococcus</taxon>
    </lineage>
</organism>
<evidence type="ECO:0000313" key="2">
    <source>
        <dbReference type="Proteomes" id="UP000053612"/>
    </source>
</evidence>
<dbReference type="InterPro" id="IPR019650">
    <property type="entry name" value="DUF2513"/>
</dbReference>
<protein>
    <recommendedName>
        <fullName evidence="3">DUF2513 domain-containing protein</fullName>
    </recommendedName>
</protein>
<gene>
    <name evidence="1" type="ORF">LMG9449_1804</name>
</gene>
<proteinExistence type="predicted"/>
<dbReference type="RefSeq" id="WP_058225086.1">
    <property type="nucleotide sequence ID" value="NZ_LKLS01000143.1"/>
</dbReference>
<reference evidence="2" key="1">
    <citation type="submission" date="2015-10" db="EMBL/GenBank/DDBJ databases">
        <title>Draft Genome Sequences of 11 Lactococcus lactis subspecies cremoris strains.</title>
        <authorList>
            <person name="Wels M."/>
            <person name="Backus L."/>
            <person name="Boekhorst J."/>
            <person name="Dijkstra A."/>
            <person name="Beerthuizen M."/>
            <person name="Kelly W."/>
            <person name="Siezen R."/>
            <person name="Bachmann H."/>
            <person name="Van Hijum S."/>
        </authorList>
    </citation>
    <scope>NUCLEOTIDE SEQUENCE [LARGE SCALE GENOMIC DNA]</scope>
    <source>
        <strain evidence="2">LMG9449</strain>
    </source>
</reference>
<dbReference type="EMBL" id="LKLS01000143">
    <property type="protein sequence ID" value="KSU17105.1"/>
    <property type="molecule type" value="Genomic_DNA"/>
</dbReference>
<sequence length="129" mass="14635">MRLNPDLIRDILFAVEEKSSPNKIVDSNYIYKKTNQYDTDAVFYHVKQAELSGMFTEVVYYYSSDEEQPFSIMDLSPDGHKFVNEVRNDTSWAKTKDIAASIGNFSFDALKSIASSVGSDFLARQLGLK</sequence>
<evidence type="ECO:0008006" key="3">
    <source>
        <dbReference type="Google" id="ProtNLM"/>
    </source>
</evidence>
<evidence type="ECO:0000313" key="1">
    <source>
        <dbReference type="EMBL" id="KSU17105.1"/>
    </source>
</evidence>
<name>A0A0V8DV07_LACLL</name>
<comment type="caution">
    <text evidence="1">The sequence shown here is derived from an EMBL/GenBank/DDBJ whole genome shotgun (WGS) entry which is preliminary data.</text>
</comment>
<dbReference type="Proteomes" id="UP000053612">
    <property type="component" value="Unassembled WGS sequence"/>
</dbReference>
<dbReference type="Pfam" id="PF10711">
    <property type="entry name" value="DUF2513"/>
    <property type="match status" value="1"/>
</dbReference>
<dbReference type="PATRIC" id="fig|1360.109.peg.1889"/>
<accession>A0A0V8DV07</accession>
<dbReference type="AlphaFoldDB" id="A0A0V8DV07"/>